<keyword evidence="3" id="KW-1185">Reference proteome</keyword>
<feature type="signal peptide" evidence="1">
    <location>
        <begin position="1"/>
        <end position="28"/>
    </location>
</feature>
<accession>A0ABP5JUF9</accession>
<protein>
    <recommendedName>
        <fullName evidence="4">Secreted protein</fullName>
    </recommendedName>
</protein>
<evidence type="ECO:0008006" key="4">
    <source>
        <dbReference type="Google" id="ProtNLM"/>
    </source>
</evidence>
<dbReference type="RefSeq" id="WP_344261718.1">
    <property type="nucleotide sequence ID" value="NZ_BAAAMR010000004.1"/>
</dbReference>
<evidence type="ECO:0000313" key="3">
    <source>
        <dbReference type="Proteomes" id="UP001501020"/>
    </source>
</evidence>
<dbReference type="EMBL" id="BAAAMR010000004">
    <property type="protein sequence ID" value="GAA2122782.1"/>
    <property type="molecule type" value="Genomic_DNA"/>
</dbReference>
<organism evidence="2 3">
    <name type="scientific">Actinomadura napierensis</name>
    <dbReference type="NCBI Taxonomy" id="267854"/>
    <lineage>
        <taxon>Bacteria</taxon>
        <taxon>Bacillati</taxon>
        <taxon>Actinomycetota</taxon>
        <taxon>Actinomycetes</taxon>
        <taxon>Streptosporangiales</taxon>
        <taxon>Thermomonosporaceae</taxon>
        <taxon>Actinomadura</taxon>
    </lineage>
</organism>
<name>A0ABP5JUF9_9ACTN</name>
<feature type="chain" id="PRO_5045904296" description="Secreted protein" evidence="1">
    <location>
        <begin position="29"/>
        <end position="86"/>
    </location>
</feature>
<sequence length="86" mass="9059">MRTTAKRLLVAAAAATALAALPLSAAHAAADPSPRGGSDHWHDWRFVGDYDSSLICEAQGTELVFSGGASGYRCESRGDSYGLYVR</sequence>
<gene>
    <name evidence="2" type="ORF">GCM10009727_09060</name>
</gene>
<evidence type="ECO:0000313" key="2">
    <source>
        <dbReference type="EMBL" id="GAA2122782.1"/>
    </source>
</evidence>
<keyword evidence="1" id="KW-0732">Signal</keyword>
<reference evidence="3" key="1">
    <citation type="journal article" date="2019" name="Int. J. Syst. Evol. Microbiol.">
        <title>The Global Catalogue of Microorganisms (GCM) 10K type strain sequencing project: providing services to taxonomists for standard genome sequencing and annotation.</title>
        <authorList>
            <consortium name="The Broad Institute Genomics Platform"/>
            <consortium name="The Broad Institute Genome Sequencing Center for Infectious Disease"/>
            <person name="Wu L."/>
            <person name="Ma J."/>
        </authorList>
    </citation>
    <scope>NUCLEOTIDE SEQUENCE [LARGE SCALE GENOMIC DNA]</scope>
    <source>
        <strain evidence="3">JCM 13850</strain>
    </source>
</reference>
<dbReference type="Proteomes" id="UP001501020">
    <property type="component" value="Unassembled WGS sequence"/>
</dbReference>
<evidence type="ECO:0000256" key="1">
    <source>
        <dbReference type="SAM" id="SignalP"/>
    </source>
</evidence>
<comment type="caution">
    <text evidence="2">The sequence shown here is derived from an EMBL/GenBank/DDBJ whole genome shotgun (WGS) entry which is preliminary data.</text>
</comment>
<proteinExistence type="predicted"/>